<dbReference type="Pfam" id="PF06644">
    <property type="entry name" value="ATP11"/>
    <property type="match status" value="2"/>
</dbReference>
<dbReference type="AlphaFoldDB" id="A0A8D0GQI0"/>
<reference evidence="5" key="1">
    <citation type="submission" date="2025-08" db="UniProtKB">
        <authorList>
            <consortium name="Ensembl"/>
        </authorList>
    </citation>
    <scope>IDENTIFICATION</scope>
</reference>
<accession>A0A8D0GQI0</accession>
<evidence type="ECO:0000256" key="3">
    <source>
        <dbReference type="ARBA" id="ARBA00022946"/>
    </source>
</evidence>
<gene>
    <name evidence="5" type="primary">ATPAF1</name>
</gene>
<protein>
    <submittedName>
        <fullName evidence="5">ATP synthase mitochondrial F1 complex assembly factor 1</fullName>
    </submittedName>
</protein>
<comment type="similarity">
    <text evidence="2">Belongs to the ATP11 family.</text>
</comment>
<sequence>MGVRESWEMWLERPQEGESPLEVRRESLLCIAGCLCNPDVYESRMEKRSEVKNQPVWHSKQGEFVRCVEEKARLIFCFPWRRCMGFNDVTLDLILNLEMVKEKTAEEIKQIWKQYYSAKDTFYAVIPVSSPCCPLPLREGYEFFMGQWVGTELHYTALINVQTRGEGAGSQLILYHYLELQKEKGIVLMTAEMDTSFLNVVEAHCLANQVKLFYATDRPELYDLVETFNHRPSEFKYMAVIAELEQNGIGKELRPDGDFENV</sequence>
<comment type="subcellular location">
    <subcellularLocation>
        <location evidence="1">Mitochondrion</location>
    </subcellularLocation>
</comment>
<dbReference type="PANTHER" id="PTHR13126">
    <property type="entry name" value="CHAPERONE ATP11"/>
    <property type="match status" value="1"/>
</dbReference>
<keyword evidence="4" id="KW-0496">Mitochondrion</keyword>
<evidence type="ECO:0000313" key="6">
    <source>
        <dbReference type="Proteomes" id="UP000694392"/>
    </source>
</evidence>
<keyword evidence="3" id="KW-0809">Transit peptide</keyword>
<reference evidence="5" key="2">
    <citation type="submission" date="2025-09" db="UniProtKB">
        <authorList>
            <consortium name="Ensembl"/>
        </authorList>
    </citation>
    <scope>IDENTIFICATION</scope>
</reference>
<evidence type="ECO:0000256" key="4">
    <source>
        <dbReference type="ARBA" id="ARBA00023128"/>
    </source>
</evidence>
<dbReference type="GeneTree" id="ENSGT00390000012765"/>
<evidence type="ECO:0000256" key="2">
    <source>
        <dbReference type="ARBA" id="ARBA00009116"/>
    </source>
</evidence>
<evidence type="ECO:0000313" key="5">
    <source>
        <dbReference type="Ensembl" id="ENSSPUP00000012046.1"/>
    </source>
</evidence>
<dbReference type="PANTHER" id="PTHR13126:SF0">
    <property type="entry name" value="ATP SYNTHASE MITOCHONDRIAL F1 COMPLEX ASSEMBLY FACTOR 1"/>
    <property type="match status" value="1"/>
</dbReference>
<dbReference type="GO" id="GO:0005739">
    <property type="term" value="C:mitochondrion"/>
    <property type="evidence" value="ECO:0007669"/>
    <property type="project" value="UniProtKB-SubCell"/>
</dbReference>
<dbReference type="GO" id="GO:0033615">
    <property type="term" value="P:mitochondrial proton-transporting ATP synthase complex assembly"/>
    <property type="evidence" value="ECO:0007669"/>
    <property type="project" value="TreeGrafter"/>
</dbReference>
<dbReference type="Proteomes" id="UP000694392">
    <property type="component" value="Unplaced"/>
</dbReference>
<evidence type="ECO:0000256" key="1">
    <source>
        <dbReference type="ARBA" id="ARBA00004173"/>
    </source>
</evidence>
<organism evidence="5 6">
    <name type="scientific">Sphenodon punctatus</name>
    <name type="common">Tuatara</name>
    <name type="synonym">Hatteria punctata</name>
    <dbReference type="NCBI Taxonomy" id="8508"/>
    <lineage>
        <taxon>Eukaryota</taxon>
        <taxon>Metazoa</taxon>
        <taxon>Chordata</taxon>
        <taxon>Craniata</taxon>
        <taxon>Vertebrata</taxon>
        <taxon>Euteleostomi</taxon>
        <taxon>Lepidosauria</taxon>
        <taxon>Sphenodontia</taxon>
        <taxon>Sphenodontidae</taxon>
        <taxon>Sphenodon</taxon>
    </lineage>
</organism>
<dbReference type="Ensembl" id="ENSSPUT00000012845.1">
    <property type="protein sequence ID" value="ENSSPUP00000012046.1"/>
    <property type="gene ID" value="ENSSPUG00000009006.1"/>
</dbReference>
<dbReference type="InterPro" id="IPR010591">
    <property type="entry name" value="ATP11"/>
</dbReference>
<keyword evidence="6" id="KW-1185">Reference proteome</keyword>
<name>A0A8D0GQI0_SPHPU</name>
<proteinExistence type="inferred from homology"/>